<dbReference type="EMBL" id="HBUE01232462">
    <property type="protein sequence ID" value="CAG6545504.1"/>
    <property type="molecule type" value="Transcribed_RNA"/>
</dbReference>
<proteinExistence type="predicted"/>
<reference evidence="2" key="1">
    <citation type="submission" date="2021-05" db="EMBL/GenBank/DDBJ databases">
        <authorList>
            <person name="Alioto T."/>
            <person name="Alioto T."/>
            <person name="Gomez Garrido J."/>
        </authorList>
    </citation>
    <scope>NUCLEOTIDE SEQUENCE</scope>
</reference>
<feature type="compositionally biased region" description="Polar residues" evidence="1">
    <location>
        <begin position="68"/>
        <end position="83"/>
    </location>
</feature>
<dbReference type="EMBL" id="HBUE01097626">
    <property type="protein sequence ID" value="CAG6483744.1"/>
    <property type="molecule type" value="Transcribed_RNA"/>
</dbReference>
<feature type="region of interest" description="Disordered" evidence="1">
    <location>
        <begin position="66"/>
        <end position="112"/>
    </location>
</feature>
<accession>A0A8D8C1P3</accession>
<feature type="compositionally biased region" description="Polar residues" evidence="1">
    <location>
        <begin position="97"/>
        <end position="112"/>
    </location>
</feature>
<protein>
    <submittedName>
        <fullName evidence="2">(northern house mosquito) hypothetical protein</fullName>
    </submittedName>
</protein>
<dbReference type="EMBL" id="HBUE01339293">
    <property type="protein sequence ID" value="CAG6597651.1"/>
    <property type="molecule type" value="Transcribed_RNA"/>
</dbReference>
<evidence type="ECO:0000256" key="1">
    <source>
        <dbReference type="SAM" id="MobiDB-lite"/>
    </source>
</evidence>
<dbReference type="EMBL" id="HBUE01232463">
    <property type="protein sequence ID" value="CAG6545505.1"/>
    <property type="molecule type" value="Transcribed_RNA"/>
</dbReference>
<organism evidence="2">
    <name type="scientific">Culex pipiens</name>
    <name type="common">House mosquito</name>
    <dbReference type="NCBI Taxonomy" id="7175"/>
    <lineage>
        <taxon>Eukaryota</taxon>
        <taxon>Metazoa</taxon>
        <taxon>Ecdysozoa</taxon>
        <taxon>Arthropoda</taxon>
        <taxon>Hexapoda</taxon>
        <taxon>Insecta</taxon>
        <taxon>Pterygota</taxon>
        <taxon>Neoptera</taxon>
        <taxon>Endopterygota</taxon>
        <taxon>Diptera</taxon>
        <taxon>Nematocera</taxon>
        <taxon>Culicoidea</taxon>
        <taxon>Culicidae</taxon>
        <taxon>Culicinae</taxon>
        <taxon>Culicini</taxon>
        <taxon>Culex</taxon>
        <taxon>Culex</taxon>
    </lineage>
</organism>
<dbReference type="AlphaFoldDB" id="A0A8D8C1P3"/>
<evidence type="ECO:0000313" key="2">
    <source>
        <dbReference type="EMBL" id="CAG6483745.1"/>
    </source>
</evidence>
<dbReference type="EMBL" id="HBUE01339294">
    <property type="protein sequence ID" value="CAG6597652.1"/>
    <property type="molecule type" value="Transcribed_RNA"/>
</dbReference>
<dbReference type="EMBL" id="HBUE01097627">
    <property type="protein sequence ID" value="CAG6483745.1"/>
    <property type="molecule type" value="Transcribed_RNA"/>
</dbReference>
<sequence length="112" mass="12655">MIRQSAGNTATVQSRCPVRFPQQAIDWFCAKEFNFMPPFKRVSVISALEKILKVMFPALDKLTPERPLQQSPASWANLSTMTASARPASRKIPSQRYRPSSANDSVRQSSRR</sequence>
<name>A0A8D8C1P3_CULPI</name>